<keyword evidence="1" id="KW-0472">Membrane</keyword>
<dbReference type="Pfam" id="PF11911">
    <property type="entry name" value="DUF3429"/>
    <property type="match status" value="1"/>
</dbReference>
<evidence type="ECO:0008006" key="4">
    <source>
        <dbReference type="Google" id="ProtNLM"/>
    </source>
</evidence>
<evidence type="ECO:0000313" key="2">
    <source>
        <dbReference type="EMBL" id="ADL02622.1"/>
    </source>
</evidence>
<dbReference type="EMBL" id="CP002102">
    <property type="protein sequence ID" value="ADL02622.1"/>
    <property type="molecule type" value="Genomic_DNA"/>
</dbReference>
<dbReference type="BioCyc" id="BSUB633149:G1GM8-3331-MONOMER"/>
<evidence type="ECO:0000313" key="3">
    <source>
        <dbReference type="Proteomes" id="UP000002696"/>
    </source>
</evidence>
<dbReference type="PANTHER" id="PTHR15887">
    <property type="entry name" value="TRANSMEMBRANE PROTEIN 69"/>
    <property type="match status" value="1"/>
</dbReference>
<sequence>MDRTRLTAWALTLAGLIPFVAGAAAVWFDREDGGRWIEPLAAYAAIILSFLAGTRWGKGMAERDPRPATLVLSNLPPVAAWLTFLPGVPDRLQLLVLIGGLLAMLYWDVRGSGDWYARLRWVATTGAVLSLGAVALLP</sequence>
<dbReference type="KEGG" id="bsb:Bresu_3316"/>
<feature type="transmembrane region" description="Helical" evidence="1">
    <location>
        <begin position="39"/>
        <end position="56"/>
    </location>
</feature>
<dbReference type="InParanoid" id="D9QG80"/>
<keyword evidence="1" id="KW-0812">Transmembrane</keyword>
<dbReference type="eggNOG" id="COG0695">
    <property type="taxonomic scope" value="Bacteria"/>
</dbReference>
<dbReference type="PANTHER" id="PTHR15887:SF1">
    <property type="entry name" value="TRANSMEMBRANE PROTEIN 69"/>
    <property type="match status" value="1"/>
</dbReference>
<dbReference type="AlphaFoldDB" id="D9QG80"/>
<accession>D9QG80</accession>
<dbReference type="Proteomes" id="UP000002696">
    <property type="component" value="Chromosome"/>
</dbReference>
<dbReference type="RefSeq" id="WP_013270722.1">
    <property type="nucleotide sequence ID" value="NC_014375.1"/>
</dbReference>
<feature type="transmembrane region" description="Helical" evidence="1">
    <location>
        <begin position="119"/>
        <end position="137"/>
    </location>
</feature>
<dbReference type="HOGENOM" id="CLU_045137_3_1_5"/>
<name>D9QG80_BRESC</name>
<dbReference type="OrthoDB" id="5297436at2"/>
<organism evidence="2 3">
    <name type="scientific">Brevundimonas subvibrioides (strain ATCC 15264 / DSM 4735 / LMG 14903 / NBRC 16000 / CB 81)</name>
    <name type="common">Caulobacter subvibrioides</name>
    <dbReference type="NCBI Taxonomy" id="633149"/>
    <lineage>
        <taxon>Bacteria</taxon>
        <taxon>Pseudomonadati</taxon>
        <taxon>Pseudomonadota</taxon>
        <taxon>Alphaproteobacteria</taxon>
        <taxon>Caulobacterales</taxon>
        <taxon>Caulobacteraceae</taxon>
        <taxon>Brevundimonas</taxon>
    </lineage>
</organism>
<evidence type="ECO:0000256" key="1">
    <source>
        <dbReference type="SAM" id="Phobius"/>
    </source>
</evidence>
<protein>
    <recommendedName>
        <fullName evidence="4">DUF3429 domain-containing protein</fullName>
    </recommendedName>
</protein>
<gene>
    <name evidence="2" type="ordered locus">Bresu_3316</name>
</gene>
<reference evidence="3" key="1">
    <citation type="journal article" date="2011" name="J. Bacteriol.">
        <title>Genome sequences of eight morphologically diverse alphaproteobacteria.</title>
        <authorList>
            <consortium name="US DOE Joint Genome Institute"/>
            <person name="Brown P.J."/>
            <person name="Kysela D.T."/>
            <person name="Buechlein A."/>
            <person name="Hemmerich C."/>
            <person name="Brun Y.V."/>
        </authorList>
    </citation>
    <scope>NUCLEOTIDE SEQUENCE [LARGE SCALE GENOMIC DNA]</scope>
    <source>
        <strain evidence="3">ATCC 15264 / DSM 4735 / LMG 14903 / NBRC 16000 / CB 81</strain>
    </source>
</reference>
<dbReference type="STRING" id="633149.Bresu_3316"/>
<keyword evidence="3" id="KW-1185">Reference proteome</keyword>
<proteinExistence type="predicted"/>
<dbReference type="InterPro" id="IPR021836">
    <property type="entry name" value="DUF3429"/>
</dbReference>
<keyword evidence="1" id="KW-1133">Transmembrane helix</keyword>
<feature type="transmembrane region" description="Helical" evidence="1">
    <location>
        <begin position="91"/>
        <end position="107"/>
    </location>
</feature>